<proteinExistence type="inferred from homology"/>
<sequence length="226" mass="25787">MNQNTKKFGQIALITIIFSIIWTGLSRLFDVFAFATYDTFFKNTSTIFWHVGAPMAITFVLFFLYMKKSDRTQQIYAKQPELSTPLKVLFGIVVVAMVGFALFQLTKNLNTIMHNWNDDSMNRLLMSFCSVFFVGLTEESVFRGFALTELRRENNELVSWALSIVLFGLWHFPNIITGAPIIQATLQTFSTMIIGTGLYMAVRLARSIWGGVGLHWLWDFALVIGH</sequence>
<dbReference type="GO" id="GO:0080120">
    <property type="term" value="P:CAAX-box protein maturation"/>
    <property type="evidence" value="ECO:0007669"/>
    <property type="project" value="UniProtKB-ARBA"/>
</dbReference>
<comment type="similarity">
    <text evidence="1">Belongs to the UPF0177 family.</text>
</comment>
<protein>
    <submittedName>
        <fullName evidence="4">CAAX prenyl protease-like protein</fullName>
    </submittedName>
</protein>
<feature type="transmembrane region" description="Helical" evidence="2">
    <location>
        <begin position="86"/>
        <end position="105"/>
    </location>
</feature>
<keyword evidence="2" id="KW-1133">Transmembrane helix</keyword>
<name>A0A2U1D9K3_9LACO</name>
<feature type="transmembrane region" description="Helical" evidence="2">
    <location>
        <begin position="125"/>
        <end position="145"/>
    </location>
</feature>
<reference evidence="4 5" key="1">
    <citation type="submission" date="2018-04" db="EMBL/GenBank/DDBJ databases">
        <title>Genomic Encyclopedia of Type Strains, Phase IV (KMG-IV): sequencing the most valuable type-strain genomes for metagenomic binning, comparative biology and taxonomic classification.</title>
        <authorList>
            <person name="Goeker M."/>
        </authorList>
    </citation>
    <scope>NUCLEOTIDE SEQUENCE [LARGE SCALE GENOMIC DNA]</scope>
    <source>
        <strain evidence="4 5">DSM 28795</strain>
    </source>
</reference>
<dbReference type="Proteomes" id="UP000245433">
    <property type="component" value="Unassembled WGS sequence"/>
</dbReference>
<dbReference type="RefSeq" id="WP_089939796.1">
    <property type="nucleotide sequence ID" value="NZ_CAKOEW010000018.1"/>
</dbReference>
<dbReference type="GO" id="GO:0004175">
    <property type="term" value="F:endopeptidase activity"/>
    <property type="evidence" value="ECO:0007669"/>
    <property type="project" value="UniProtKB-ARBA"/>
</dbReference>
<comment type="caution">
    <text evidence="4">The sequence shown here is derived from an EMBL/GenBank/DDBJ whole genome shotgun (WGS) entry which is preliminary data.</text>
</comment>
<keyword evidence="4" id="KW-0645">Protease</keyword>
<keyword evidence="2" id="KW-0472">Membrane</keyword>
<dbReference type="InterPro" id="IPR003675">
    <property type="entry name" value="Rce1/LyrA-like_dom"/>
</dbReference>
<keyword evidence="5" id="KW-1185">Reference proteome</keyword>
<feature type="transmembrane region" description="Helical" evidence="2">
    <location>
        <begin position="157"/>
        <end position="176"/>
    </location>
</feature>
<evidence type="ECO:0000313" key="5">
    <source>
        <dbReference type="Proteomes" id="UP000245433"/>
    </source>
</evidence>
<gene>
    <name evidence="4" type="ORF">C7384_104103</name>
</gene>
<evidence type="ECO:0000256" key="1">
    <source>
        <dbReference type="ARBA" id="ARBA00009067"/>
    </source>
</evidence>
<dbReference type="AlphaFoldDB" id="A0A2U1D9K3"/>
<dbReference type="OrthoDB" id="2311705at2"/>
<accession>A0A2U1D9K3</accession>
<keyword evidence="2" id="KW-0812">Transmembrane</keyword>
<evidence type="ECO:0000313" key="4">
    <source>
        <dbReference type="EMBL" id="PVY84355.1"/>
    </source>
</evidence>
<feature type="transmembrane region" description="Helical" evidence="2">
    <location>
        <begin position="12"/>
        <end position="35"/>
    </location>
</feature>
<feature type="transmembrane region" description="Helical" evidence="2">
    <location>
        <begin position="47"/>
        <end position="65"/>
    </location>
</feature>
<dbReference type="EMBL" id="QEKT01000004">
    <property type="protein sequence ID" value="PVY84355.1"/>
    <property type="molecule type" value="Genomic_DNA"/>
</dbReference>
<evidence type="ECO:0000259" key="3">
    <source>
        <dbReference type="Pfam" id="PF02517"/>
    </source>
</evidence>
<evidence type="ECO:0000256" key="2">
    <source>
        <dbReference type="SAM" id="Phobius"/>
    </source>
</evidence>
<keyword evidence="4" id="KW-0378">Hydrolase</keyword>
<organism evidence="4 5">
    <name type="scientific">Convivina intestini</name>
    <dbReference type="NCBI Taxonomy" id="1505726"/>
    <lineage>
        <taxon>Bacteria</taxon>
        <taxon>Bacillati</taxon>
        <taxon>Bacillota</taxon>
        <taxon>Bacilli</taxon>
        <taxon>Lactobacillales</taxon>
        <taxon>Lactobacillaceae</taxon>
        <taxon>Convivina</taxon>
    </lineage>
</organism>
<dbReference type="Pfam" id="PF02517">
    <property type="entry name" value="Rce1-like"/>
    <property type="match status" value="1"/>
</dbReference>
<feature type="domain" description="CAAX prenyl protease 2/Lysostaphin resistance protein A-like" evidence="3">
    <location>
        <begin position="123"/>
        <end position="220"/>
    </location>
</feature>
<dbReference type="GO" id="GO:0006508">
    <property type="term" value="P:proteolysis"/>
    <property type="evidence" value="ECO:0007669"/>
    <property type="project" value="UniProtKB-KW"/>
</dbReference>